<accession>A0A383VTG3</accession>
<protein>
    <submittedName>
        <fullName evidence="2">Uncharacterized protein</fullName>
    </submittedName>
</protein>
<evidence type="ECO:0000256" key="1">
    <source>
        <dbReference type="SAM" id="MobiDB-lite"/>
    </source>
</evidence>
<name>A0A383VTG3_TETOB</name>
<sequence>MQCGRSLPASRAPAAVAPTARKPLRFKSSTRSVAVNSLREDDHSLLRQLCGPAVACVAETPQNDNSSSRSSSSSSMEPLQQSVGLQAADTLGELHQSLGSSSRRLPRCSTVSLQTELACPNLLVFSGGTAFNSVAGPLRKLTTHVAHVLPVSDDGGSTAEIVRVIGGPAVGDIRSRCLRLADDRDEEARAVKRLLAHRLPGSSAAEAVSEWHAIVEGRHPLWGGVSEPYKHMIRAFLVHFQLQILSQVTHEFNFANGSIGNFFFAGARTFFRSLESAVFLFSRVARIPEGSSVLPAICTEEVITLGAELEDGTVIRGQNNISHPDVAAGPEAAGPSQVDKSRHYEPLPSPIRRVFYLSREGTGQEHEVAPQPNPRILQDVQRSDAVVYGMGSLYTSICPTLILDGVGEAIAARSDIPKVLLLNGCHDRETSCCGSHGGPMRASDVVTAITDALNRRRSRAHSLQGSSGLAASFAAANPGSRTTPAAVRGPLRNPPSAYVTTLLVPRGGEIEVDHTALELLGVSHVVEVGSVLDAEGRVGFESEELVLAIGQLLVGTGVLVGTLDSRRVSSSMD</sequence>
<reference evidence="2 3" key="1">
    <citation type="submission" date="2016-10" db="EMBL/GenBank/DDBJ databases">
        <authorList>
            <person name="Cai Z."/>
        </authorList>
    </citation>
    <scope>NUCLEOTIDE SEQUENCE [LARGE SCALE GENOMIC DNA]</scope>
</reference>
<gene>
    <name evidence="2" type="ORF">BQ4739_LOCUS8394</name>
</gene>
<dbReference type="STRING" id="3088.A0A383VTG3"/>
<evidence type="ECO:0000313" key="2">
    <source>
        <dbReference type="EMBL" id="SZX68072.1"/>
    </source>
</evidence>
<dbReference type="CDD" id="cd07187">
    <property type="entry name" value="YvcK_like"/>
    <property type="match status" value="1"/>
</dbReference>
<dbReference type="Pfam" id="PF01933">
    <property type="entry name" value="CofD"/>
    <property type="match status" value="1"/>
</dbReference>
<dbReference type="PANTHER" id="PTHR31240">
    <property type="entry name" value="MATERNAL EFFECT EMBRYO ARREST 18"/>
    <property type="match status" value="1"/>
</dbReference>
<evidence type="ECO:0000313" key="3">
    <source>
        <dbReference type="Proteomes" id="UP000256970"/>
    </source>
</evidence>
<dbReference type="Proteomes" id="UP000256970">
    <property type="component" value="Unassembled WGS sequence"/>
</dbReference>
<feature type="compositionally biased region" description="Low complexity" evidence="1">
    <location>
        <begin position="66"/>
        <end position="75"/>
    </location>
</feature>
<dbReference type="Gene3D" id="3.40.50.10680">
    <property type="entry name" value="CofD-like domains"/>
    <property type="match status" value="1"/>
</dbReference>
<organism evidence="2 3">
    <name type="scientific">Tetradesmus obliquus</name>
    <name type="common">Green alga</name>
    <name type="synonym">Acutodesmus obliquus</name>
    <dbReference type="NCBI Taxonomy" id="3088"/>
    <lineage>
        <taxon>Eukaryota</taxon>
        <taxon>Viridiplantae</taxon>
        <taxon>Chlorophyta</taxon>
        <taxon>core chlorophytes</taxon>
        <taxon>Chlorophyceae</taxon>
        <taxon>CS clade</taxon>
        <taxon>Sphaeropleales</taxon>
        <taxon>Scenedesmaceae</taxon>
        <taxon>Tetradesmus</taxon>
    </lineage>
</organism>
<feature type="region of interest" description="Disordered" evidence="1">
    <location>
        <begin position="60"/>
        <end position="82"/>
    </location>
</feature>
<feature type="region of interest" description="Disordered" evidence="1">
    <location>
        <begin position="320"/>
        <end position="345"/>
    </location>
</feature>
<dbReference type="PANTHER" id="PTHR31240:SF0">
    <property type="entry name" value="MATERNAL EFFECT EMBRYO ARREST 18"/>
    <property type="match status" value="1"/>
</dbReference>
<dbReference type="SUPFAM" id="SSF142338">
    <property type="entry name" value="CofD-like"/>
    <property type="match status" value="1"/>
</dbReference>
<dbReference type="EMBL" id="FNXT01000835">
    <property type="protein sequence ID" value="SZX68072.1"/>
    <property type="molecule type" value="Genomic_DNA"/>
</dbReference>
<dbReference type="GO" id="GO:0043743">
    <property type="term" value="F:LPPG:FO 2-phospho-L-lactate transferase activity"/>
    <property type="evidence" value="ECO:0007669"/>
    <property type="project" value="InterPro"/>
</dbReference>
<dbReference type="AlphaFoldDB" id="A0A383VTG3"/>
<keyword evidence="3" id="KW-1185">Reference proteome</keyword>
<dbReference type="InterPro" id="IPR002882">
    <property type="entry name" value="CofD"/>
</dbReference>
<proteinExistence type="predicted"/>
<dbReference type="InterPro" id="IPR038136">
    <property type="entry name" value="CofD-like_dom_sf"/>
</dbReference>